<feature type="compositionally biased region" description="Basic and acidic residues" evidence="5">
    <location>
        <begin position="365"/>
        <end position="376"/>
    </location>
</feature>
<dbReference type="Pfam" id="PF18884">
    <property type="entry name" value="TSP3_bac"/>
    <property type="match status" value="1"/>
</dbReference>
<evidence type="ECO:0000256" key="3">
    <source>
        <dbReference type="ARBA" id="ARBA00022729"/>
    </source>
</evidence>
<evidence type="ECO:0000256" key="4">
    <source>
        <dbReference type="ARBA" id="ARBA00022837"/>
    </source>
</evidence>
<reference evidence="7 8" key="1">
    <citation type="submission" date="2021-01" db="EMBL/GenBank/DDBJ databases">
        <title>Genome sequencing of Micromonospora fiedleri MG-37.</title>
        <authorList>
            <person name="Moreland P.E.J."/>
            <person name="Stach J.E.M."/>
        </authorList>
    </citation>
    <scope>NUCLEOTIDE SEQUENCE [LARGE SCALE GENOMIC DNA]</scope>
    <source>
        <strain evidence="7 8">MG-37</strain>
    </source>
</reference>
<keyword evidence="2" id="KW-0964">Secreted</keyword>
<comment type="subcellular location">
    <subcellularLocation>
        <location evidence="1">Secreted</location>
    </subcellularLocation>
</comment>
<keyword evidence="4" id="KW-0106">Calcium</keyword>
<keyword evidence="8" id="KW-1185">Reference proteome</keyword>
<sequence length="489" mass="52679">MTVRNRMRVAMIVTPLFAMSMALVAISTPAAADKPSERPRLSYARLCDPTGCYLSWRVVDSDADGVSDADEVAAGTDPHDPHSTPSLPVVVEVASVNKLPSFSYGRGSFIAFPEEILKLKETTTNLPTLGVFALPVRKDAYTRLGIDLKRFDELKLSVQRDGVAIGRGRISQSVGDPLRGSLLTPFDSHFVEYQPGVTGQSPVAHGGIVKTEKGGWFDDFDYQLHYADGSRGVVDLVPGGSVQEYFNADGSRGDTVLHQYEERGEDGGVYIEEHTWVWDVHGRLVSETTSKSHSKDGKLDSWLETIYHVYDEDGKELGTIHMESVIFTDSTHSTGSQTITTCDASGSCDDGINMYYDSDDNDSGGGHDDGGDHGDDGGDGGDGTENDHGYVNPDYTSDVVSILTGSDGFTRIVGTNITPVRNWTPTYADGTIPENKLTGIIYVDDTANAYNSVFSEPRITGAQPEHVPGLPQPWLDGPPPNGGGCNGLC</sequence>
<evidence type="ECO:0000313" key="7">
    <source>
        <dbReference type="EMBL" id="MBL6278272.1"/>
    </source>
</evidence>
<feature type="signal peptide" evidence="6">
    <location>
        <begin position="1"/>
        <end position="32"/>
    </location>
</feature>
<organism evidence="7 8">
    <name type="scientific">Micromonospora fiedleri</name>
    <dbReference type="NCBI Taxonomy" id="1157498"/>
    <lineage>
        <taxon>Bacteria</taxon>
        <taxon>Bacillati</taxon>
        <taxon>Actinomycetota</taxon>
        <taxon>Actinomycetes</taxon>
        <taxon>Micromonosporales</taxon>
        <taxon>Micromonosporaceae</taxon>
        <taxon>Micromonospora</taxon>
    </lineage>
</organism>
<keyword evidence="3 6" id="KW-0732">Signal</keyword>
<comment type="caution">
    <text evidence="7">The sequence shown here is derived from an EMBL/GenBank/DDBJ whole genome shotgun (WGS) entry which is preliminary data.</text>
</comment>
<evidence type="ECO:0000256" key="6">
    <source>
        <dbReference type="SAM" id="SignalP"/>
    </source>
</evidence>
<name>A0ABS1UPJ6_9ACTN</name>
<dbReference type="EMBL" id="JAETXL010000006">
    <property type="protein sequence ID" value="MBL6278272.1"/>
    <property type="molecule type" value="Genomic_DNA"/>
</dbReference>
<evidence type="ECO:0000313" key="8">
    <source>
        <dbReference type="Proteomes" id="UP000661193"/>
    </source>
</evidence>
<evidence type="ECO:0000256" key="1">
    <source>
        <dbReference type="ARBA" id="ARBA00004613"/>
    </source>
</evidence>
<feature type="chain" id="PRO_5047052600" description="YD repeat-containing protein" evidence="6">
    <location>
        <begin position="33"/>
        <end position="489"/>
    </location>
</feature>
<proteinExistence type="predicted"/>
<dbReference type="InterPro" id="IPR059100">
    <property type="entry name" value="TSP3_bac"/>
</dbReference>
<feature type="region of interest" description="Disordered" evidence="5">
    <location>
        <begin position="353"/>
        <end position="393"/>
    </location>
</feature>
<dbReference type="Proteomes" id="UP000661193">
    <property type="component" value="Unassembled WGS sequence"/>
</dbReference>
<evidence type="ECO:0008006" key="9">
    <source>
        <dbReference type="Google" id="ProtNLM"/>
    </source>
</evidence>
<evidence type="ECO:0000256" key="2">
    <source>
        <dbReference type="ARBA" id="ARBA00022525"/>
    </source>
</evidence>
<gene>
    <name evidence="7" type="ORF">JMF97_19110</name>
</gene>
<evidence type="ECO:0000256" key="5">
    <source>
        <dbReference type="SAM" id="MobiDB-lite"/>
    </source>
</evidence>
<accession>A0ABS1UPJ6</accession>
<protein>
    <recommendedName>
        <fullName evidence="9">YD repeat-containing protein</fullName>
    </recommendedName>
</protein>
<dbReference type="RefSeq" id="WP_203222772.1">
    <property type="nucleotide sequence ID" value="NZ_JAETXL010000006.1"/>
</dbReference>